<dbReference type="SUPFAM" id="SSF55166">
    <property type="entry name" value="Hedgehog/DD-peptidase"/>
    <property type="match status" value="1"/>
</dbReference>
<dbReference type="PANTHER" id="PTHR34385:SF1">
    <property type="entry name" value="PEPTIDOGLYCAN L-ALANYL-D-GLUTAMATE ENDOPEPTIDASE CWLK"/>
    <property type="match status" value="1"/>
</dbReference>
<dbReference type="InterPro" id="IPR052179">
    <property type="entry name" value="DD-CPase-like"/>
</dbReference>
<dbReference type="GO" id="GO:0006508">
    <property type="term" value="P:proteolysis"/>
    <property type="evidence" value="ECO:0007669"/>
    <property type="project" value="InterPro"/>
</dbReference>
<organism evidence="2 3">
    <name type="scientific">Microbacterium testaceum</name>
    <name type="common">Aureobacterium testaceum</name>
    <name type="synonym">Brevibacterium testaceum</name>
    <dbReference type="NCBI Taxonomy" id="2033"/>
    <lineage>
        <taxon>Bacteria</taxon>
        <taxon>Bacillati</taxon>
        <taxon>Actinomycetota</taxon>
        <taxon>Actinomycetes</taxon>
        <taxon>Micrococcales</taxon>
        <taxon>Microbacteriaceae</taxon>
        <taxon>Microbacterium</taxon>
    </lineage>
</organism>
<dbReference type="Gene3D" id="3.30.1380.10">
    <property type="match status" value="1"/>
</dbReference>
<dbReference type="CDD" id="cd14846">
    <property type="entry name" value="Peptidase_M15_like"/>
    <property type="match status" value="1"/>
</dbReference>
<dbReference type="AlphaFoldDB" id="A0A147F197"/>
<dbReference type="InterPro" id="IPR009045">
    <property type="entry name" value="Zn_M74/Hedgehog-like"/>
</dbReference>
<proteinExistence type="predicted"/>
<gene>
    <name evidence="2" type="ORF">NS220_01465</name>
</gene>
<dbReference type="InterPro" id="IPR003709">
    <property type="entry name" value="VanY-like_core_dom"/>
</dbReference>
<evidence type="ECO:0000313" key="3">
    <source>
        <dbReference type="Proteomes" id="UP000075025"/>
    </source>
</evidence>
<feature type="domain" description="D-alanyl-D-alanine carboxypeptidase-like core" evidence="1">
    <location>
        <begin position="64"/>
        <end position="142"/>
    </location>
</feature>
<dbReference type="Proteomes" id="UP000075025">
    <property type="component" value="Unassembled WGS sequence"/>
</dbReference>
<accession>A0A147F197</accession>
<dbReference type="GO" id="GO:0008233">
    <property type="term" value="F:peptidase activity"/>
    <property type="evidence" value="ECO:0007669"/>
    <property type="project" value="InterPro"/>
</dbReference>
<sequence length="184" mass="19713">MLATAGGIVLVLAAIVTLAVTLTFSSFAAVVRPAGIFLPTEEDGLIADDASLSVDDESHPALARLDPALLEALRAAQVAAEADGIRFDITSGWRSADLQRRLLADAVRTYGSEEVARQYVATPETSSHVTGQAVDIGTLDAQLWIIEHGREWGLCQTYANERWHFERATEPGGECPTPKLDARG</sequence>
<reference evidence="2 3" key="1">
    <citation type="journal article" date="2016" name="Front. Microbiol.">
        <title>Genomic Resource of Rice Seed Associated Bacteria.</title>
        <authorList>
            <person name="Midha S."/>
            <person name="Bansal K."/>
            <person name="Sharma S."/>
            <person name="Kumar N."/>
            <person name="Patil P.P."/>
            <person name="Chaudhry V."/>
            <person name="Patil P.B."/>
        </authorList>
    </citation>
    <scope>NUCLEOTIDE SEQUENCE [LARGE SCALE GENOMIC DNA]</scope>
    <source>
        <strain evidence="2 3">NS220</strain>
    </source>
</reference>
<protein>
    <recommendedName>
        <fullName evidence="1">D-alanyl-D-alanine carboxypeptidase-like core domain-containing protein</fullName>
    </recommendedName>
</protein>
<evidence type="ECO:0000259" key="1">
    <source>
        <dbReference type="Pfam" id="PF02557"/>
    </source>
</evidence>
<dbReference type="Pfam" id="PF02557">
    <property type="entry name" value="VanY"/>
    <property type="match status" value="1"/>
</dbReference>
<dbReference type="EMBL" id="LDRT01000007">
    <property type="protein sequence ID" value="KTR96623.1"/>
    <property type="molecule type" value="Genomic_DNA"/>
</dbReference>
<dbReference type="PATRIC" id="fig|2033.6.peg.3387"/>
<name>A0A147F197_MICTE</name>
<dbReference type="PANTHER" id="PTHR34385">
    <property type="entry name" value="D-ALANYL-D-ALANINE CARBOXYPEPTIDASE"/>
    <property type="match status" value="1"/>
</dbReference>
<evidence type="ECO:0000313" key="2">
    <source>
        <dbReference type="EMBL" id="KTR96623.1"/>
    </source>
</evidence>
<comment type="caution">
    <text evidence="2">The sequence shown here is derived from an EMBL/GenBank/DDBJ whole genome shotgun (WGS) entry which is preliminary data.</text>
</comment>